<dbReference type="Proteomes" id="UP001362999">
    <property type="component" value="Unassembled WGS sequence"/>
</dbReference>
<dbReference type="InterPro" id="IPR013783">
    <property type="entry name" value="Ig-like_fold"/>
</dbReference>
<dbReference type="SUPFAM" id="SSF81296">
    <property type="entry name" value="E set domains"/>
    <property type="match status" value="1"/>
</dbReference>
<protein>
    <submittedName>
        <fullName evidence="6">Glyoxal oxidase N-terminus-domain-containing protein</fullName>
    </submittedName>
</protein>
<dbReference type="Gene3D" id="2.60.40.10">
    <property type="entry name" value="Immunoglobulins"/>
    <property type="match status" value="1"/>
</dbReference>
<dbReference type="Pfam" id="PF09118">
    <property type="entry name" value="GO-like_E_set"/>
    <property type="match status" value="1"/>
</dbReference>
<proteinExistence type="predicted"/>
<evidence type="ECO:0000256" key="2">
    <source>
        <dbReference type="SAM" id="MobiDB-lite"/>
    </source>
</evidence>
<feature type="compositionally biased region" description="Low complexity" evidence="2">
    <location>
        <begin position="20"/>
        <end position="37"/>
    </location>
</feature>
<gene>
    <name evidence="6" type="ORF">R3P38DRAFT_3326357</name>
</gene>
<evidence type="ECO:0000259" key="4">
    <source>
        <dbReference type="Pfam" id="PF07250"/>
    </source>
</evidence>
<keyword evidence="1 3" id="KW-0732">Signal</keyword>
<feature type="domain" description="Galactose oxidase-like Early set" evidence="5">
    <location>
        <begin position="451"/>
        <end position="553"/>
    </location>
</feature>
<keyword evidence="7" id="KW-1185">Reference proteome</keyword>
<evidence type="ECO:0000313" key="7">
    <source>
        <dbReference type="Proteomes" id="UP001362999"/>
    </source>
</evidence>
<sequence length="581" mass="61742">MFNVFLIYVSLAGSVLAQSAAPPTPTTLSPPGQPSSSNKPIGEFEIIGDSLVSAQQMFLGTQDKVFILDKVENNKAQINGHPAWASEYALGANTARTMDAITNTFCAGGTVLGNGTWINIGGNSAVTYGGANAADSSGNGPYDDPDGGKSTLVPCDDGSCDWVEVRTMTTRRWYPTIGGCNNGGYVNDAWQDNPTYEFYPSTGSPITSPFLSDNLPINLYPLTFLLPSGRLLMQANRATIMLDPKSHKEYQLDDMPSAVRAYPASAGSIMLPLTPANNWTATVLFCGGSDNDDWSQDWNIAAFAASKSCVRITPDVSKSYTKDDNMLEGRSMANLIALPDGRVFCVNGASSGTAGYGNTSWAIGMSYADNPVLTPAIYDPTKPAGSRWSRDGLNSSTVPRMYHSSALLLPDGSIIIAGSNPNSDLNIGPKIKYPTEYRVERFYPSYYNTRRPQPKGLISALGYGGPSFDIQLDKDDLFGDAHNAANATVVVIRTGFSTHAMNMGARFVQLDSTYTAYGANNTATLHVSQMPPNPAILAPGPALIFVVVNGVPSYWEAGCGGDWGFAGVEGEGWGGSGWGLG</sequence>
<comment type="caution">
    <text evidence="6">The sequence shown here is derived from an EMBL/GenBank/DDBJ whole genome shotgun (WGS) entry which is preliminary data.</text>
</comment>
<reference evidence="6 7" key="1">
    <citation type="journal article" date="2024" name="J Genomics">
        <title>Draft genome sequencing and assembly of Favolaschia claudopus CIRM-BRFM 2984 isolated from oak limbs.</title>
        <authorList>
            <person name="Navarro D."/>
            <person name="Drula E."/>
            <person name="Chaduli D."/>
            <person name="Cazenave R."/>
            <person name="Ahrendt S."/>
            <person name="Wang J."/>
            <person name="Lipzen A."/>
            <person name="Daum C."/>
            <person name="Barry K."/>
            <person name="Grigoriev I.V."/>
            <person name="Favel A."/>
            <person name="Rosso M.N."/>
            <person name="Martin F."/>
        </authorList>
    </citation>
    <scope>NUCLEOTIDE SEQUENCE [LARGE SCALE GENOMIC DNA]</scope>
    <source>
        <strain evidence="6 7">CIRM-BRFM 2984</strain>
    </source>
</reference>
<evidence type="ECO:0000313" key="6">
    <source>
        <dbReference type="EMBL" id="KAK7005867.1"/>
    </source>
</evidence>
<dbReference type="PANTHER" id="PTHR32208:SF21">
    <property type="entry name" value="LOW QUALITY PROTEIN: ALDEHYDE OXIDASE GLOX-LIKE"/>
    <property type="match status" value="1"/>
</dbReference>
<dbReference type="CDD" id="cd02851">
    <property type="entry name" value="E_set_GO_C"/>
    <property type="match status" value="1"/>
</dbReference>
<dbReference type="Pfam" id="PF07250">
    <property type="entry name" value="Glyoxal_oxid_N"/>
    <property type="match status" value="1"/>
</dbReference>
<dbReference type="InterPro" id="IPR015202">
    <property type="entry name" value="GO-like_E_set"/>
</dbReference>
<organism evidence="6 7">
    <name type="scientific">Favolaschia claudopus</name>
    <dbReference type="NCBI Taxonomy" id="2862362"/>
    <lineage>
        <taxon>Eukaryota</taxon>
        <taxon>Fungi</taxon>
        <taxon>Dikarya</taxon>
        <taxon>Basidiomycota</taxon>
        <taxon>Agaricomycotina</taxon>
        <taxon>Agaricomycetes</taxon>
        <taxon>Agaricomycetidae</taxon>
        <taxon>Agaricales</taxon>
        <taxon>Marasmiineae</taxon>
        <taxon>Mycenaceae</taxon>
        <taxon>Favolaschia</taxon>
    </lineage>
</organism>
<feature type="chain" id="PRO_5043575418" evidence="3">
    <location>
        <begin position="18"/>
        <end position="581"/>
    </location>
</feature>
<feature type="signal peptide" evidence="3">
    <location>
        <begin position="1"/>
        <end position="17"/>
    </location>
</feature>
<dbReference type="InterPro" id="IPR011043">
    <property type="entry name" value="Gal_Oxase/kelch_b-propeller"/>
</dbReference>
<name>A0AAW0AAL6_9AGAR</name>
<dbReference type="SUPFAM" id="SSF50965">
    <property type="entry name" value="Galactose oxidase, central domain"/>
    <property type="match status" value="1"/>
</dbReference>
<dbReference type="PANTHER" id="PTHR32208">
    <property type="entry name" value="SECRETED PROTEIN-RELATED"/>
    <property type="match status" value="1"/>
</dbReference>
<dbReference type="InterPro" id="IPR009880">
    <property type="entry name" value="Glyoxal_oxidase_N"/>
</dbReference>
<evidence type="ECO:0000256" key="1">
    <source>
        <dbReference type="ARBA" id="ARBA00022729"/>
    </source>
</evidence>
<feature type="domain" description="Glyoxal oxidase N-terminal" evidence="4">
    <location>
        <begin position="83"/>
        <end position="446"/>
    </location>
</feature>
<dbReference type="EMBL" id="JAWWNJ010000077">
    <property type="protein sequence ID" value="KAK7005867.1"/>
    <property type="molecule type" value="Genomic_DNA"/>
</dbReference>
<dbReference type="Gene3D" id="2.130.10.80">
    <property type="entry name" value="Galactose oxidase/kelch, beta-propeller"/>
    <property type="match status" value="1"/>
</dbReference>
<feature type="region of interest" description="Disordered" evidence="2">
    <location>
        <begin position="20"/>
        <end position="40"/>
    </location>
</feature>
<evidence type="ECO:0000256" key="3">
    <source>
        <dbReference type="SAM" id="SignalP"/>
    </source>
</evidence>
<accession>A0AAW0AAL6</accession>
<dbReference type="AlphaFoldDB" id="A0AAW0AAL6"/>
<dbReference type="InterPro" id="IPR037293">
    <property type="entry name" value="Gal_Oxidase_central_sf"/>
</dbReference>
<dbReference type="InterPro" id="IPR014756">
    <property type="entry name" value="Ig_E-set"/>
</dbReference>
<evidence type="ECO:0000259" key="5">
    <source>
        <dbReference type="Pfam" id="PF09118"/>
    </source>
</evidence>